<protein>
    <submittedName>
        <fullName evidence="2">(rape) hypothetical protein</fullName>
    </submittedName>
</protein>
<name>A0A816SHG1_BRANA</name>
<evidence type="ECO:0000256" key="1">
    <source>
        <dbReference type="SAM" id="MobiDB-lite"/>
    </source>
</evidence>
<feature type="compositionally biased region" description="Basic and acidic residues" evidence="1">
    <location>
        <begin position="26"/>
        <end position="45"/>
    </location>
</feature>
<dbReference type="AlphaFoldDB" id="A0A816SHG1"/>
<feature type="region of interest" description="Disordered" evidence="1">
    <location>
        <begin position="1"/>
        <end position="56"/>
    </location>
</feature>
<dbReference type="Proteomes" id="UP001295469">
    <property type="component" value="Chromosome A06"/>
</dbReference>
<evidence type="ECO:0000313" key="2">
    <source>
        <dbReference type="EMBL" id="CAF2084985.1"/>
    </source>
</evidence>
<dbReference type="SMR" id="A0A816SHG1"/>
<organism evidence="2">
    <name type="scientific">Brassica napus</name>
    <name type="common">Rape</name>
    <dbReference type="NCBI Taxonomy" id="3708"/>
    <lineage>
        <taxon>Eukaryota</taxon>
        <taxon>Viridiplantae</taxon>
        <taxon>Streptophyta</taxon>
        <taxon>Embryophyta</taxon>
        <taxon>Tracheophyta</taxon>
        <taxon>Spermatophyta</taxon>
        <taxon>Magnoliopsida</taxon>
        <taxon>eudicotyledons</taxon>
        <taxon>Gunneridae</taxon>
        <taxon>Pentapetalae</taxon>
        <taxon>rosids</taxon>
        <taxon>malvids</taxon>
        <taxon>Brassicales</taxon>
        <taxon>Brassicaceae</taxon>
        <taxon>Brassiceae</taxon>
        <taxon>Brassica</taxon>
    </lineage>
</organism>
<dbReference type="EMBL" id="HG994360">
    <property type="protein sequence ID" value="CAF2084985.1"/>
    <property type="molecule type" value="Genomic_DNA"/>
</dbReference>
<sequence>MDTEEAEDYDDDEDENNRQKSITVKGEIKRRSDTVNSNRRREERSGSVTRTPSRVKPETELFVTARERFQETEIGEGETLRNDVVRDDDRRWWRICLRCRSRWG</sequence>
<proteinExistence type="predicted"/>
<reference evidence="2" key="1">
    <citation type="submission" date="2021-01" db="EMBL/GenBank/DDBJ databases">
        <authorList>
            <consortium name="Genoscope - CEA"/>
            <person name="William W."/>
        </authorList>
    </citation>
    <scope>NUCLEOTIDE SEQUENCE</scope>
</reference>
<gene>
    <name evidence="2" type="ORF">DARMORV10_A06P18450.1</name>
</gene>
<feature type="compositionally biased region" description="Acidic residues" evidence="1">
    <location>
        <begin position="1"/>
        <end position="15"/>
    </location>
</feature>
<accession>A0A816SHG1</accession>